<protein>
    <recommendedName>
        <fullName evidence="10">Atpase vacuolar er assembly factor vma12</fullName>
    </recommendedName>
</protein>
<evidence type="ECO:0000256" key="6">
    <source>
        <dbReference type="SAM" id="MobiDB-lite"/>
    </source>
</evidence>
<dbReference type="PANTHER" id="PTHR31394:SF1">
    <property type="entry name" value="TRANSMEMBRANE PROTEIN 199"/>
    <property type="match status" value="1"/>
</dbReference>
<evidence type="ECO:0000313" key="9">
    <source>
        <dbReference type="Proteomes" id="UP000001067"/>
    </source>
</evidence>
<organism evidence="9">
    <name type="scientific">Pyrenophora teres f. teres (strain 0-1)</name>
    <name type="common">Barley net blotch fungus</name>
    <name type="synonym">Drechslera teres f. teres</name>
    <dbReference type="NCBI Taxonomy" id="861557"/>
    <lineage>
        <taxon>Eukaryota</taxon>
        <taxon>Fungi</taxon>
        <taxon>Dikarya</taxon>
        <taxon>Ascomycota</taxon>
        <taxon>Pezizomycotina</taxon>
        <taxon>Dothideomycetes</taxon>
        <taxon>Pleosporomycetidae</taxon>
        <taxon>Pleosporales</taxon>
        <taxon>Pleosporineae</taxon>
        <taxon>Pleosporaceae</taxon>
        <taxon>Pyrenophora</taxon>
    </lineage>
</organism>
<evidence type="ECO:0000313" key="8">
    <source>
        <dbReference type="EMBL" id="EFQ89884.1"/>
    </source>
</evidence>
<feature type="transmembrane region" description="Helical" evidence="7">
    <location>
        <begin position="240"/>
        <end position="259"/>
    </location>
</feature>
<evidence type="ECO:0000256" key="7">
    <source>
        <dbReference type="SAM" id="Phobius"/>
    </source>
</evidence>
<evidence type="ECO:0000256" key="3">
    <source>
        <dbReference type="ARBA" id="ARBA00022824"/>
    </source>
</evidence>
<dbReference type="EMBL" id="GL535498">
    <property type="protein sequence ID" value="EFQ89884.1"/>
    <property type="molecule type" value="Genomic_DNA"/>
</dbReference>
<dbReference type="GO" id="GO:0005789">
    <property type="term" value="C:endoplasmic reticulum membrane"/>
    <property type="evidence" value="ECO:0007669"/>
    <property type="project" value="UniProtKB-SubCell"/>
</dbReference>
<sequence>MTFGINYPVSAVTSLSLLTTRPCLRDRKPDFPTTPHPSNMVLFTMTPGIVRAVARARDAVPNEFAKLQRAEEPVLAEPKAGDPIAHSQLIDLSKLLKKHAPRAMETSQGTEQVEEIPITLAALLQNTTIYTPPPPPKPAQTPEYQALMARLRAEQESLSYERMLHPPPTRESFSQRFPRAPEPFSIGATHKASTEEDDVSYEEVHRQIILIINILVSIVCVAVFIWVAARSWSVGSRLGLSMGGAAAIAIAEVAVYGGYVRKVREAKRLEKKKPEIKEIVKTWVLGNGADAAEGDTTGWKEKDGDGVRFRKGKHR</sequence>
<evidence type="ECO:0008006" key="10">
    <source>
        <dbReference type="Google" id="ProtNLM"/>
    </source>
</evidence>
<keyword evidence="5 7" id="KW-0472">Membrane</keyword>
<dbReference type="PANTHER" id="PTHR31394">
    <property type="entry name" value="TRANSMEMBRANE PROTEIN 199"/>
    <property type="match status" value="1"/>
</dbReference>
<keyword evidence="9" id="KW-1185">Reference proteome</keyword>
<dbReference type="InterPro" id="IPR021013">
    <property type="entry name" value="ATPase_Vma12"/>
</dbReference>
<dbReference type="AlphaFoldDB" id="E3RWL3"/>
<dbReference type="Pfam" id="PF11712">
    <property type="entry name" value="Vma12"/>
    <property type="match status" value="1"/>
</dbReference>
<dbReference type="STRING" id="861557.E3RWL3"/>
<dbReference type="HOGENOM" id="CLU_048316_0_0_1"/>
<name>E3RWL3_PYRTT</name>
<evidence type="ECO:0000256" key="5">
    <source>
        <dbReference type="ARBA" id="ARBA00023136"/>
    </source>
</evidence>
<reference evidence="8 9" key="1">
    <citation type="journal article" date="2010" name="Genome Biol.">
        <title>A first genome assembly of the barley fungal pathogen Pyrenophora teres f. teres.</title>
        <authorList>
            <person name="Ellwood S.R."/>
            <person name="Liu Z."/>
            <person name="Syme R.A."/>
            <person name="Lai Z."/>
            <person name="Hane J.K."/>
            <person name="Keiper F."/>
            <person name="Moffat C.S."/>
            <person name="Oliver R.P."/>
            <person name="Friesen T.L."/>
        </authorList>
    </citation>
    <scope>NUCLEOTIDE SEQUENCE [LARGE SCALE GENOMIC DNA]</scope>
    <source>
        <strain evidence="8 9">0-1</strain>
    </source>
</reference>
<keyword evidence="2 7" id="KW-0812">Transmembrane</keyword>
<feature type="region of interest" description="Disordered" evidence="6">
    <location>
        <begin position="290"/>
        <end position="315"/>
    </location>
</feature>
<dbReference type="KEGG" id="pte:PTT_13689"/>
<feature type="compositionally biased region" description="Basic and acidic residues" evidence="6">
    <location>
        <begin position="298"/>
        <end position="308"/>
    </location>
</feature>
<proteinExistence type="predicted"/>
<accession>E3RWL3</accession>
<dbReference type="Proteomes" id="UP000001067">
    <property type="component" value="Unassembled WGS sequence"/>
</dbReference>
<evidence type="ECO:0000256" key="2">
    <source>
        <dbReference type="ARBA" id="ARBA00022692"/>
    </source>
</evidence>
<dbReference type="eggNOG" id="ENOG502RXKD">
    <property type="taxonomic scope" value="Eukaryota"/>
</dbReference>
<evidence type="ECO:0000256" key="4">
    <source>
        <dbReference type="ARBA" id="ARBA00022989"/>
    </source>
</evidence>
<comment type="subcellular location">
    <subcellularLocation>
        <location evidence="1">Endoplasmic reticulum membrane</location>
        <topology evidence="1">Multi-pass membrane protein</topology>
    </subcellularLocation>
</comment>
<keyword evidence="3" id="KW-0256">Endoplasmic reticulum</keyword>
<feature type="transmembrane region" description="Helical" evidence="7">
    <location>
        <begin position="208"/>
        <end position="228"/>
    </location>
</feature>
<dbReference type="OrthoDB" id="19981at2759"/>
<evidence type="ECO:0000256" key="1">
    <source>
        <dbReference type="ARBA" id="ARBA00004477"/>
    </source>
</evidence>
<gene>
    <name evidence="8" type="ORF">PTT_13689</name>
</gene>
<keyword evidence="4 7" id="KW-1133">Transmembrane helix</keyword>
<dbReference type="GO" id="GO:0070072">
    <property type="term" value="P:vacuolar proton-transporting V-type ATPase complex assembly"/>
    <property type="evidence" value="ECO:0007669"/>
    <property type="project" value="InterPro"/>
</dbReference>